<evidence type="ECO:0000313" key="2">
    <source>
        <dbReference type="Proteomes" id="UP000570361"/>
    </source>
</evidence>
<organism evidence="1 2">
    <name type="scientific">Paenibacillus phyllosphaerae</name>
    <dbReference type="NCBI Taxonomy" id="274593"/>
    <lineage>
        <taxon>Bacteria</taxon>
        <taxon>Bacillati</taxon>
        <taxon>Bacillota</taxon>
        <taxon>Bacilli</taxon>
        <taxon>Bacillales</taxon>
        <taxon>Paenibacillaceae</taxon>
        <taxon>Paenibacillus</taxon>
    </lineage>
</organism>
<proteinExistence type="predicted"/>
<reference evidence="1 2" key="1">
    <citation type="submission" date="2020-08" db="EMBL/GenBank/DDBJ databases">
        <title>Genomic Encyclopedia of Type Strains, Phase III (KMG-III): the genomes of soil and plant-associated and newly described type strains.</title>
        <authorList>
            <person name="Whitman W."/>
        </authorList>
    </citation>
    <scope>NUCLEOTIDE SEQUENCE [LARGE SCALE GENOMIC DNA]</scope>
    <source>
        <strain evidence="1 2">CECT 5862</strain>
    </source>
</reference>
<comment type="caution">
    <text evidence="1">The sequence shown here is derived from an EMBL/GenBank/DDBJ whole genome shotgun (WGS) entry which is preliminary data.</text>
</comment>
<dbReference type="EMBL" id="JACHXK010000009">
    <property type="protein sequence ID" value="MBB3111990.1"/>
    <property type="molecule type" value="Genomic_DNA"/>
</dbReference>
<dbReference type="Proteomes" id="UP000570361">
    <property type="component" value="Unassembled WGS sequence"/>
</dbReference>
<dbReference type="AlphaFoldDB" id="A0A7W5B039"/>
<keyword evidence="2" id="KW-1185">Reference proteome</keyword>
<evidence type="ECO:0000313" key="1">
    <source>
        <dbReference type="EMBL" id="MBB3111990.1"/>
    </source>
</evidence>
<name>A0A7W5B039_9BACL</name>
<accession>A0A7W5B039</accession>
<protein>
    <submittedName>
        <fullName evidence="1">Uncharacterized protein</fullName>
    </submittedName>
</protein>
<gene>
    <name evidence="1" type="ORF">FHS18_004058</name>
</gene>
<sequence length="34" mass="3971">MNQGSDHPWHIATNIPMFPHTSHVECVVWLESNR</sequence>